<keyword evidence="5" id="KW-0472">Membrane</keyword>
<dbReference type="Pfam" id="PF18203">
    <property type="entry name" value="IPTL-CTERM"/>
    <property type="match status" value="1"/>
</dbReference>
<keyword evidence="3" id="KW-0964">Secreted</keyword>
<dbReference type="Gene3D" id="2.60.40.1120">
    <property type="entry name" value="Carboxypeptidase-like, regulatory domain"/>
    <property type="match status" value="1"/>
</dbReference>
<dbReference type="EMBL" id="CP071796">
    <property type="protein sequence ID" value="QTD46376.1"/>
    <property type="molecule type" value="Genomic_DNA"/>
</dbReference>
<reference evidence="7" key="1">
    <citation type="submission" date="2021-03" db="EMBL/GenBank/DDBJ databases">
        <title>Ottowia sp. 27C isolated from the cloaca of a Giant Asian pond turtle (Heosemys grandis).</title>
        <authorList>
            <person name="Spergser J."/>
            <person name="Busse H.-J."/>
        </authorList>
    </citation>
    <scope>NUCLEOTIDE SEQUENCE</scope>
    <source>
        <strain evidence="7">27C</strain>
    </source>
</reference>
<evidence type="ECO:0000256" key="1">
    <source>
        <dbReference type="ARBA" id="ARBA00004613"/>
    </source>
</evidence>
<dbReference type="PROSITE" id="PS51127">
    <property type="entry name" value="BIG1"/>
    <property type="match status" value="1"/>
</dbReference>
<dbReference type="NCBIfam" id="TIGR04174">
    <property type="entry name" value="IPTL_CTERM"/>
    <property type="match status" value="1"/>
</dbReference>
<evidence type="ECO:0000313" key="8">
    <source>
        <dbReference type="Proteomes" id="UP000663903"/>
    </source>
</evidence>
<dbReference type="InterPro" id="IPR013783">
    <property type="entry name" value="Ig-like_fold"/>
</dbReference>
<proteinExistence type="inferred from homology"/>
<feature type="transmembrane region" description="Helical" evidence="5">
    <location>
        <begin position="12"/>
        <end position="35"/>
    </location>
</feature>
<organism evidence="7 8">
    <name type="scientific">Ottowia testudinis</name>
    <dbReference type="NCBI Taxonomy" id="2816950"/>
    <lineage>
        <taxon>Bacteria</taxon>
        <taxon>Pseudomonadati</taxon>
        <taxon>Pseudomonadota</taxon>
        <taxon>Betaproteobacteria</taxon>
        <taxon>Burkholderiales</taxon>
        <taxon>Comamonadaceae</taxon>
        <taxon>Ottowia</taxon>
    </lineage>
</organism>
<evidence type="ECO:0000259" key="6">
    <source>
        <dbReference type="PROSITE" id="PS51127"/>
    </source>
</evidence>
<dbReference type="InterPro" id="IPR033764">
    <property type="entry name" value="Sdr_B"/>
</dbReference>
<evidence type="ECO:0000256" key="2">
    <source>
        <dbReference type="ARBA" id="ARBA00010116"/>
    </source>
</evidence>
<gene>
    <name evidence="7" type="ORF">J1M35_05660</name>
</gene>
<dbReference type="NCBIfam" id="NF041766">
    <property type="entry name" value="choice_anch_U"/>
    <property type="match status" value="1"/>
</dbReference>
<feature type="domain" description="Big-1" evidence="6">
    <location>
        <begin position="1121"/>
        <end position="1218"/>
    </location>
</feature>
<evidence type="ECO:0000256" key="3">
    <source>
        <dbReference type="ARBA" id="ARBA00022525"/>
    </source>
</evidence>
<dbReference type="Proteomes" id="UP000663903">
    <property type="component" value="Chromosome"/>
</dbReference>
<comment type="subcellular location">
    <subcellularLocation>
        <location evidence="1">Secreted</location>
    </subcellularLocation>
</comment>
<dbReference type="SUPFAM" id="SSF117074">
    <property type="entry name" value="Hypothetical protein PA1324"/>
    <property type="match status" value="1"/>
</dbReference>
<dbReference type="GO" id="GO:0005576">
    <property type="term" value="C:extracellular region"/>
    <property type="evidence" value="ECO:0007669"/>
    <property type="project" value="UniProtKB-SubCell"/>
</dbReference>
<keyword evidence="8" id="KW-1185">Reference proteome</keyword>
<keyword evidence="4" id="KW-0732">Signal</keyword>
<dbReference type="InterPro" id="IPR026442">
    <property type="entry name" value="IPTL_CTERM"/>
</dbReference>
<dbReference type="Pfam" id="PF17210">
    <property type="entry name" value="SdrD_B"/>
    <property type="match status" value="1"/>
</dbReference>
<dbReference type="RefSeq" id="WP_208010275.1">
    <property type="nucleotide sequence ID" value="NZ_CP071796.1"/>
</dbReference>
<comment type="similarity">
    <text evidence="2">Belongs to the intimin/invasin family.</text>
</comment>
<evidence type="ECO:0000313" key="7">
    <source>
        <dbReference type="EMBL" id="QTD46376.1"/>
    </source>
</evidence>
<keyword evidence="5" id="KW-1133">Transmembrane helix</keyword>
<evidence type="ECO:0000256" key="5">
    <source>
        <dbReference type="SAM" id="Phobius"/>
    </source>
</evidence>
<sequence length="1624" mass="168347">MRERQGRGSAWLCHSWVVLWWLVVAMAGLLFAPVLRAQEADCAEVKIVIEQKLSLERQAFDAHMVIRNGLDGQLTNVKVELFYKDQNQQPVVATTDPNAVGATFFQRIDRMTGISSLDGGTLAGKTDADIHWLILPSQGAGGDTANGRMYYIGAKVTYTLAGETTTVDVTPDYVVVRPQPLLVLDYFLPTDVYADDAMTPEVEPIVPFTLGVRVSNVGAGVSAKTTIESAQPKIVENRQGLLIDFRILGGYVGNEMLGKSLLLDFGDIPGQRAKVGRWVMETSLAGRFTEFNASFTHADSLGGAVTSLIKAVRTHKLVHDVLVDLAGHDNVYDFLAEFGNGYWVYDSNGGDAEVVDASKQASLTNVSNGNLRLTFPSSSNLIHAKLPDPFSGNKPIARVVRSDGKVLPPQNYWLSKTRNADLSWSYFLHVFDSNATGDYILEFGQSTQGSIAGSAYRDSNGNGIRDAGEPAEGNLGIVLKGVDANGQSILRQGYTDPSGAFSFTGLAPGRYQLEAAVANGWVDGIWMAGSAGGTAQPGLIKDIVLNAGAAGVGYLIAKRKPDAEQTTDKADVSIVLQAAKSQLRGGEATSVTVTVRNAGEASAQAVTSQVAVPAGLTLQGSSASLGSYAGGAWTIGVMTKGQVATLTLDVKADAVSGTKDKTISWPASVSARTTDPQTGNNSALLGLTVLADKTNTVEMSQTLPAQARVLMLVSCPQTSAADQAACETQVAQVAQDTVAANVHALQTATTLAGWNVAQRSGAYNLLWLHGGADKLDDPALAEIRAAVRRGATLVVDGLPGVTGAGPKVNQLADVTSARISLPAIGDNQSVKFPNEPMAQVAGGTLYGLQLQSPPAQRLADSASSGAAVITSSTWGHGQSWVMGFDLLASLQGPAASFWGGYVSQQIKAFTPISRSDPALAGARLPLRTTVRSNAETGSAPQDVSVRVQLPSGLGHGEVAPTPLRDESQLVEWAWRLAPAQGASGDMRLTLPQTSRTLQVQTTLLDSAASSLDVKTQSIMVVGLDSLTPQVGNALTALISGNADTLALIAQARQAADAAKAAQQQSDWDSVLKQLATLQAQLDALAGTLHNLAIEPLRLDVARWIGVAQQNWTPSNAPQPAKLVAVAGSGQTTVVSTAFANALQARVEDANGQPVAGVAVRFNAPTSGASGSFGGAQASAQALTDAQGIATSPALTANGTVGSYAVTAQVDGLAPASFTLTNRSGGVVDTPAALRMVSGTAQTAQIGTAFGAPMVVQVLSAAGQPLAGVSVRFAFASQGASASFAGNRAVATVMTDASGQAASPAFTANQTAGTHQANASVTGMSGGIFFTLINSQQAPTLTLQSIDGLTQSAPVNTAYGQRIIVRVVDAQGKPKAGVAVQFSLPASGPSASFGGNQVTASATTGADGTALSPAFVANGQQGSFRAVITAEGAAQPLQATLTNLAAAGSGKQFQGTTATGTGTVTATVSGGGDTCVFNPSATRMVPPEGIWTPLQKFLLPHGLFDFELVGCEPGSEVTISTTWPDLKGITGYMKHGRNPLSLGRSDWYLPLGLKITGNTVTFTIRDGGWGDDDLAVNGVIRDPGGPVVDQQVNAIPTLGQWALMLLAGLIGLTAWRRRALFAPRR</sequence>
<evidence type="ECO:0000256" key="4">
    <source>
        <dbReference type="ARBA" id="ARBA00022729"/>
    </source>
</evidence>
<dbReference type="Gene3D" id="2.60.40.10">
    <property type="entry name" value="Immunoglobulins"/>
    <property type="match status" value="3"/>
</dbReference>
<name>A0A975CJS7_9BURK</name>
<dbReference type="SMART" id="SM00634">
    <property type="entry name" value="BID_1"/>
    <property type="match status" value="1"/>
</dbReference>
<dbReference type="InterPro" id="IPR001434">
    <property type="entry name" value="OmcB-like_DUF11"/>
</dbReference>
<dbReference type="InterPro" id="IPR053784">
    <property type="entry name" value="Choice_anch_U_dom"/>
</dbReference>
<dbReference type="KEGG" id="otd:J1M35_05660"/>
<dbReference type="Pfam" id="PF01345">
    <property type="entry name" value="DUF11"/>
    <property type="match status" value="1"/>
</dbReference>
<protein>
    <submittedName>
        <fullName evidence="7">IPTL-CTERM sorting domain-containing protein</fullName>
    </submittedName>
</protein>
<keyword evidence="5" id="KW-0812">Transmembrane</keyword>
<dbReference type="SUPFAM" id="SSF49373">
    <property type="entry name" value="Invasin/intimin cell-adhesion fragments"/>
    <property type="match status" value="2"/>
</dbReference>
<dbReference type="InterPro" id="IPR008964">
    <property type="entry name" value="Invasin/intimin_cell_adhesion"/>
</dbReference>
<dbReference type="InterPro" id="IPR003344">
    <property type="entry name" value="Big_1_dom"/>
</dbReference>
<accession>A0A975CJS7</accession>